<sequence length="132" mass="15240">MTEIYFEYNVAFSFIRRIISHFRSIKTSKMQISKSDPKIKQETYTKYDENKETDFNSNIDLEFKKIGNNEKPLVEDSKVTSKRFSPLLRQIIASSGPILATVAAGKHFLYSFIFAHVFSPSDSYSIINILLI</sequence>
<dbReference type="AlphaFoldDB" id="A0A9Q0N816"/>
<reference evidence="1" key="1">
    <citation type="submission" date="2022-07" db="EMBL/GenBank/DDBJ databases">
        <authorList>
            <person name="Trinca V."/>
            <person name="Uliana J.V.C."/>
            <person name="Torres T.T."/>
            <person name="Ward R.J."/>
            <person name="Monesi N."/>
        </authorList>
    </citation>
    <scope>NUCLEOTIDE SEQUENCE</scope>
    <source>
        <strain evidence="1">HSMRA1968</strain>
        <tissue evidence="1">Whole embryos</tissue>
    </source>
</reference>
<name>A0A9Q0N816_9DIPT</name>
<protein>
    <submittedName>
        <fullName evidence="1">Uncharacterized protein</fullName>
    </submittedName>
</protein>
<keyword evidence="2" id="KW-1185">Reference proteome</keyword>
<dbReference type="EMBL" id="WJQU01000002">
    <property type="protein sequence ID" value="KAJ6644481.1"/>
    <property type="molecule type" value="Genomic_DNA"/>
</dbReference>
<evidence type="ECO:0000313" key="2">
    <source>
        <dbReference type="Proteomes" id="UP001151699"/>
    </source>
</evidence>
<evidence type="ECO:0000313" key="1">
    <source>
        <dbReference type="EMBL" id="KAJ6644481.1"/>
    </source>
</evidence>
<organism evidence="1 2">
    <name type="scientific">Pseudolycoriella hygida</name>
    <dbReference type="NCBI Taxonomy" id="35572"/>
    <lineage>
        <taxon>Eukaryota</taxon>
        <taxon>Metazoa</taxon>
        <taxon>Ecdysozoa</taxon>
        <taxon>Arthropoda</taxon>
        <taxon>Hexapoda</taxon>
        <taxon>Insecta</taxon>
        <taxon>Pterygota</taxon>
        <taxon>Neoptera</taxon>
        <taxon>Endopterygota</taxon>
        <taxon>Diptera</taxon>
        <taxon>Nematocera</taxon>
        <taxon>Sciaroidea</taxon>
        <taxon>Sciaridae</taxon>
        <taxon>Pseudolycoriella</taxon>
    </lineage>
</organism>
<dbReference type="Proteomes" id="UP001151699">
    <property type="component" value="Chromosome B"/>
</dbReference>
<dbReference type="OrthoDB" id="6339427at2759"/>
<accession>A0A9Q0N816</accession>
<proteinExistence type="predicted"/>
<gene>
    <name evidence="1" type="ORF">Bhyg_09450</name>
</gene>
<comment type="caution">
    <text evidence="1">The sequence shown here is derived from an EMBL/GenBank/DDBJ whole genome shotgun (WGS) entry which is preliminary data.</text>
</comment>